<reference evidence="7" key="2">
    <citation type="submission" date="2020-02" db="EMBL/GenBank/DDBJ databases">
        <title>Esox lucius (northern pike) genome, fEsoLuc1, primary haplotype.</title>
        <authorList>
            <person name="Myers G."/>
            <person name="Karagic N."/>
            <person name="Meyer A."/>
            <person name="Pippel M."/>
            <person name="Reichard M."/>
            <person name="Winkler S."/>
            <person name="Tracey A."/>
            <person name="Sims Y."/>
            <person name="Howe K."/>
            <person name="Rhie A."/>
            <person name="Formenti G."/>
            <person name="Durbin R."/>
            <person name="Fedrigo O."/>
            <person name="Jarvis E.D."/>
        </authorList>
    </citation>
    <scope>NUCLEOTIDE SEQUENCE [LARGE SCALE GENOMIC DNA]</scope>
</reference>
<feature type="transmembrane region" description="Helical" evidence="5">
    <location>
        <begin position="43"/>
        <end position="65"/>
    </location>
</feature>
<dbReference type="Bgee" id="ENSELUG00000024079">
    <property type="expression patterns" value="Expressed in mesonephros and 2 other cell types or tissues"/>
</dbReference>
<feature type="transmembrane region" description="Helical" evidence="5">
    <location>
        <begin position="233"/>
        <end position="250"/>
    </location>
</feature>
<keyword evidence="2 5" id="KW-0812">Transmembrane</keyword>
<dbReference type="AlphaFoldDB" id="A0A3P8Z9E9"/>
<dbReference type="Ensembl" id="ENSELUT00000043542.3">
    <property type="protein sequence ID" value="ENSELUP00000025401.3"/>
    <property type="gene ID" value="ENSELUG00000024079.3"/>
</dbReference>
<keyword evidence="3 5" id="KW-1133">Transmembrane helix</keyword>
<proteinExistence type="predicted"/>
<dbReference type="InterPro" id="IPR051856">
    <property type="entry name" value="CSR-E3_Ligase_Protein"/>
</dbReference>
<sequence>MLNSTRQLTKSLVFRLKSMHAAKTSLRCLWGIYTKPTMPAKEVLMLLYMCFIIAMVTGGLLYHWMSGILRYDAGTSITAACIYGVAILFLSFLCHPVRCVITMILPTLGTKQGRKLIISTSMMVLALNVIPNITINIGVLMNVLKCTSEGFAHSFLNSSELFQKAKTDLVREAIKVKQGELNIVTNLKRFDHFTRIDVSEVERKFVTLSKEMESDFSHAKKHLEEYQLLSKRILAAIFVICVIVESACYLKSYVISVKFDNVYISRQLIQKASIDGFQIIPTNLKDMVNSTSFKITKQEFTNCLAPIAVVTLYFIVVVFIIALDHIVYHLVMVSGPWLLDIPVTSVYIAVKYKVCQNHNTEHNPTAPDLGVRVLLGLLCLVGYITVVFEVYARRIRRKVSASFFPKQEEKRTCFLLKKIQAKQHRNQDDIFFIKVVNEAPIQRN</sequence>
<feature type="domain" description="Dendritic cell-specific transmembrane protein-like" evidence="6">
    <location>
        <begin position="259"/>
        <end position="415"/>
    </location>
</feature>
<evidence type="ECO:0000313" key="7">
    <source>
        <dbReference type="Ensembl" id="ENSELUP00000025401.3"/>
    </source>
</evidence>
<keyword evidence="4 5" id="KW-0472">Membrane</keyword>
<evidence type="ECO:0000256" key="1">
    <source>
        <dbReference type="ARBA" id="ARBA00004141"/>
    </source>
</evidence>
<dbReference type="GO" id="GO:0016020">
    <property type="term" value="C:membrane"/>
    <property type="evidence" value="ECO:0007669"/>
    <property type="project" value="UniProtKB-SubCell"/>
</dbReference>
<evidence type="ECO:0000256" key="5">
    <source>
        <dbReference type="SAM" id="Phobius"/>
    </source>
</evidence>
<evidence type="ECO:0000256" key="4">
    <source>
        <dbReference type="ARBA" id="ARBA00023136"/>
    </source>
</evidence>
<dbReference type="Pfam" id="PF07782">
    <property type="entry name" value="DC_STAMP"/>
    <property type="match status" value="1"/>
</dbReference>
<evidence type="ECO:0000256" key="3">
    <source>
        <dbReference type="ARBA" id="ARBA00022989"/>
    </source>
</evidence>
<dbReference type="PANTHER" id="PTHR21041">
    <property type="entry name" value="DENDRITIC CELL-SPECIFIC TRANSMEMBRANE PROTEIN"/>
    <property type="match status" value="1"/>
</dbReference>
<feature type="transmembrane region" description="Helical" evidence="5">
    <location>
        <begin position="77"/>
        <end position="95"/>
    </location>
</feature>
<dbReference type="PANTHER" id="PTHR21041:SF3">
    <property type="entry name" value="OSTEOCLAST STIMULATORY TRANSMEMBRANE PROTEIN"/>
    <property type="match status" value="1"/>
</dbReference>
<dbReference type="Proteomes" id="UP000265140">
    <property type="component" value="Chromosome 12"/>
</dbReference>
<feature type="transmembrane region" description="Helical" evidence="5">
    <location>
        <begin position="303"/>
        <end position="328"/>
    </location>
</feature>
<accession>A0A3P8Z9E9</accession>
<dbReference type="InParanoid" id="A0A3P8Z9E9"/>
<evidence type="ECO:0000256" key="2">
    <source>
        <dbReference type="ARBA" id="ARBA00022692"/>
    </source>
</evidence>
<dbReference type="OMA" id="ARCVFSM"/>
<gene>
    <name evidence="7" type="primary">OCSTAMP</name>
</gene>
<reference evidence="7" key="3">
    <citation type="submission" date="2025-08" db="UniProtKB">
        <authorList>
            <consortium name="Ensembl"/>
        </authorList>
    </citation>
    <scope>IDENTIFICATION</scope>
</reference>
<protein>
    <recommendedName>
        <fullName evidence="6">Dendritic cell-specific transmembrane protein-like domain-containing protein</fullName>
    </recommendedName>
</protein>
<feature type="transmembrane region" description="Helical" evidence="5">
    <location>
        <begin position="116"/>
        <end position="135"/>
    </location>
</feature>
<name>A0A3P8Z9E9_ESOLU</name>
<evidence type="ECO:0000259" key="6">
    <source>
        <dbReference type="Pfam" id="PF07782"/>
    </source>
</evidence>
<dbReference type="InterPro" id="IPR012858">
    <property type="entry name" value="DC_STAMP-like"/>
</dbReference>
<comment type="subcellular location">
    <subcellularLocation>
        <location evidence="1">Membrane</location>
        <topology evidence="1">Multi-pass membrane protein</topology>
    </subcellularLocation>
</comment>
<organism evidence="7 8">
    <name type="scientific">Esox lucius</name>
    <name type="common">Northern pike</name>
    <dbReference type="NCBI Taxonomy" id="8010"/>
    <lineage>
        <taxon>Eukaryota</taxon>
        <taxon>Metazoa</taxon>
        <taxon>Chordata</taxon>
        <taxon>Craniata</taxon>
        <taxon>Vertebrata</taxon>
        <taxon>Euteleostomi</taxon>
        <taxon>Actinopterygii</taxon>
        <taxon>Neopterygii</taxon>
        <taxon>Teleostei</taxon>
        <taxon>Protacanthopterygii</taxon>
        <taxon>Esociformes</taxon>
        <taxon>Esocidae</taxon>
        <taxon>Esox</taxon>
    </lineage>
</organism>
<reference evidence="8" key="1">
    <citation type="journal article" date="2014" name="PLoS ONE">
        <title>The genome and linkage map of the northern pike (Esox lucius): conserved synteny revealed between the salmonid sister group and the Neoteleostei.</title>
        <authorList>
            <person name="Rondeau E.B."/>
            <person name="Minkley D.R."/>
            <person name="Leong J.S."/>
            <person name="Messmer A.M."/>
            <person name="Jantzen J.R."/>
            <person name="von Schalburg K.R."/>
            <person name="Lemon C."/>
            <person name="Bird N.H."/>
            <person name="Koop B.F."/>
        </authorList>
    </citation>
    <scope>NUCLEOTIDE SEQUENCE</scope>
</reference>
<feature type="transmembrane region" description="Helical" evidence="5">
    <location>
        <begin position="369"/>
        <end position="392"/>
    </location>
</feature>
<keyword evidence="8" id="KW-1185">Reference proteome</keyword>
<reference evidence="7" key="4">
    <citation type="submission" date="2025-09" db="UniProtKB">
        <authorList>
            <consortium name="Ensembl"/>
        </authorList>
    </citation>
    <scope>IDENTIFICATION</scope>
</reference>
<evidence type="ECO:0000313" key="8">
    <source>
        <dbReference type="Proteomes" id="UP000265140"/>
    </source>
</evidence>
<dbReference type="STRING" id="8010.ENSELUP00000025401"/>
<dbReference type="GeneTree" id="ENSGT00940000153269"/>